<dbReference type="InterPro" id="IPR010435">
    <property type="entry name" value="C5a/SBT2-like_Fn3"/>
</dbReference>
<dbReference type="InterPro" id="IPR000209">
    <property type="entry name" value="Peptidase_S8/S53_dom"/>
</dbReference>
<evidence type="ECO:0000259" key="14">
    <source>
        <dbReference type="Pfam" id="PF06280"/>
    </source>
</evidence>
<dbReference type="Gene3D" id="3.50.30.30">
    <property type="match status" value="1"/>
</dbReference>
<dbReference type="PROSITE" id="PS00136">
    <property type="entry name" value="SUBTILASE_ASP"/>
    <property type="match status" value="1"/>
</dbReference>
<evidence type="ECO:0000256" key="2">
    <source>
        <dbReference type="ARBA" id="ARBA00022512"/>
    </source>
</evidence>
<dbReference type="PANTHER" id="PTHR43806:SF66">
    <property type="entry name" value="SERIN ENDOPEPTIDASE"/>
    <property type="match status" value="1"/>
</dbReference>
<proteinExistence type="inferred from homology"/>
<dbReference type="InterPro" id="IPR023828">
    <property type="entry name" value="Peptidase_S8_Ser-AS"/>
</dbReference>
<keyword evidence="7 9" id="KW-0720">Serine protease</keyword>
<name>A0A9Q3CZC4_9BASI</name>
<dbReference type="InterPro" id="IPR023827">
    <property type="entry name" value="Peptidase_S8_Asp-AS"/>
</dbReference>
<evidence type="ECO:0008006" key="17">
    <source>
        <dbReference type="Google" id="ProtNLM"/>
    </source>
</evidence>
<dbReference type="SUPFAM" id="SSF52025">
    <property type="entry name" value="PA domain"/>
    <property type="match status" value="1"/>
</dbReference>
<feature type="region of interest" description="Disordered" evidence="11">
    <location>
        <begin position="161"/>
        <end position="189"/>
    </location>
</feature>
<evidence type="ECO:0000256" key="6">
    <source>
        <dbReference type="ARBA" id="ARBA00022801"/>
    </source>
</evidence>
<dbReference type="PRINTS" id="PR00723">
    <property type="entry name" value="SUBTILISIN"/>
</dbReference>
<evidence type="ECO:0000256" key="5">
    <source>
        <dbReference type="ARBA" id="ARBA00022729"/>
    </source>
</evidence>
<dbReference type="PROSITE" id="PS51892">
    <property type="entry name" value="SUBTILASE"/>
    <property type="match status" value="1"/>
</dbReference>
<dbReference type="GO" id="GO:0016020">
    <property type="term" value="C:membrane"/>
    <property type="evidence" value="ECO:0007669"/>
    <property type="project" value="InterPro"/>
</dbReference>
<dbReference type="PROSITE" id="PS00138">
    <property type="entry name" value="SUBTILASE_SER"/>
    <property type="match status" value="1"/>
</dbReference>
<evidence type="ECO:0000256" key="1">
    <source>
        <dbReference type="ARBA" id="ARBA00011073"/>
    </source>
</evidence>
<keyword evidence="6 9" id="KW-0378">Hydrolase</keyword>
<evidence type="ECO:0000256" key="3">
    <source>
        <dbReference type="ARBA" id="ARBA00022525"/>
    </source>
</evidence>
<evidence type="ECO:0000256" key="11">
    <source>
        <dbReference type="SAM" id="MobiDB-lite"/>
    </source>
</evidence>
<dbReference type="EMBL" id="AVOT02011291">
    <property type="protein sequence ID" value="MBW0491855.1"/>
    <property type="molecule type" value="Genomic_DNA"/>
</dbReference>
<dbReference type="PANTHER" id="PTHR43806">
    <property type="entry name" value="PEPTIDASE S8"/>
    <property type="match status" value="1"/>
</dbReference>
<accession>A0A9Q3CZC4</accession>
<organism evidence="15 16">
    <name type="scientific">Austropuccinia psidii MF-1</name>
    <dbReference type="NCBI Taxonomy" id="1389203"/>
    <lineage>
        <taxon>Eukaryota</taxon>
        <taxon>Fungi</taxon>
        <taxon>Dikarya</taxon>
        <taxon>Basidiomycota</taxon>
        <taxon>Pucciniomycotina</taxon>
        <taxon>Pucciniomycetes</taxon>
        <taxon>Pucciniales</taxon>
        <taxon>Sphaerophragmiaceae</taxon>
        <taxon>Austropuccinia</taxon>
    </lineage>
</organism>
<feature type="domain" description="C5a peptidase/Subtilisin-like protease SBT2-like Fn3-like" evidence="14">
    <location>
        <begin position="668"/>
        <end position="773"/>
    </location>
</feature>
<dbReference type="InterPro" id="IPR013783">
    <property type="entry name" value="Ig-like_fold"/>
</dbReference>
<dbReference type="GO" id="GO:0006508">
    <property type="term" value="P:proteolysis"/>
    <property type="evidence" value="ECO:0007669"/>
    <property type="project" value="UniProtKB-KW"/>
</dbReference>
<dbReference type="InterPro" id="IPR022398">
    <property type="entry name" value="Peptidase_S8_His-AS"/>
</dbReference>
<keyword evidence="4 9" id="KW-0645">Protease</keyword>
<sequence>MSTSPSNRFLVTLSPKYSPSLQDFSDHLNSKGIGHRILLDITYQVPEVFFGVSLELENRENISLLGKLSHVERVNPVRLISPSRTFNRGIIEKPIHADPFHYPPHLEANVTLLHKMGIYGEGVKVALIDSGIECQHPALGKGFGKGYKIGFGMSLVDDDDDDDGGADGKKKKHDKHSLPLKQAKVPSPCTPCSTHGTHVAGIVGASDAGYGFTGVAPNVTLGMYRVFGCGDDPHTTEDLILAAMLHAHKDGGMSFNFNSPTLASFKDDAGLADIISASVGDEGGWGYGSALIDTINKLVEKKGAIIVVAAGNEGSEGLFYADSPSSAKDVISVGSVDSEDVIAGHFKASTGKNLTIYRTKTIDAPGSYPIYFTSGSFENSRDACDELPKNTPDLSRYVVLIKRGTCLFSLKVQHAKKKGAKRILFYMVRLFYAPYRGIDSDSVSLIASLVAKPVWNIPQEFDEYYCFGKRLTECSGRHDISRRRKISSSARQERSCWFQNLFSKNRAFLLSLMFNLSFIHSLKLTSCSPALVPNPDGGFPSSYSQYGPAFDFQSPQPAVSAIGANVVSTFPLKEGSYGSLSGTSMATPQIAGIAALVLSVRGKNFTGLTMRNRLASTTQIMQSSRKDHTIDTVVHQGGGLINAFCAVFANTTLSTPSLSLNDSAFYKGHQTFTISNHGSQIINYKLNHVTAKTLKTFSYKSKFHRPDADPAIVRASASAKINPQTFTLKPGSSQTINVDVKPPTILDPKSLAVYSGFIVLHADFDCESHNLPYYGILGSMKAHPILDRGPDENHTIVYPYLSFQNSSNSDTSTRKVPAPQTLNSTFVWDFAKHKVIYLRFRSLFGSPLFRADVIPGNSTLSSKSKHHDYKNYFKGIRLTGLVPDSETESFSRSSVDSTWVQAWNATIMTNKSHKPHRLPNGTYKLLLRALRVTGRRENEEDFDYWISPKFHLRN</sequence>
<dbReference type="Pfam" id="PF02225">
    <property type="entry name" value="PA"/>
    <property type="match status" value="1"/>
</dbReference>
<dbReference type="Proteomes" id="UP000765509">
    <property type="component" value="Unassembled WGS sequence"/>
</dbReference>
<feature type="domain" description="PA" evidence="13">
    <location>
        <begin position="380"/>
        <end position="426"/>
    </location>
</feature>
<keyword evidence="16" id="KW-1185">Reference proteome</keyword>
<dbReference type="Gene3D" id="3.40.50.200">
    <property type="entry name" value="Peptidase S8/S53 domain"/>
    <property type="match status" value="2"/>
</dbReference>
<feature type="active site" description="Charge relay system" evidence="8 9">
    <location>
        <position position="129"/>
    </location>
</feature>
<protein>
    <recommendedName>
        <fullName evidence="17">Peptidase S8/S53 domain-containing protein</fullName>
    </recommendedName>
</protein>
<comment type="similarity">
    <text evidence="1 9 10">Belongs to the peptidase S8 family.</text>
</comment>
<feature type="domain" description="Peptidase S8/S53" evidence="12">
    <location>
        <begin position="120"/>
        <end position="623"/>
    </location>
</feature>
<keyword evidence="3" id="KW-0964">Secreted</keyword>
<evidence type="ECO:0000313" key="15">
    <source>
        <dbReference type="EMBL" id="MBW0491855.1"/>
    </source>
</evidence>
<dbReference type="InterPro" id="IPR036852">
    <property type="entry name" value="Peptidase_S8/S53_dom_sf"/>
</dbReference>
<keyword evidence="5" id="KW-0732">Signal</keyword>
<gene>
    <name evidence="15" type="ORF">O181_031570</name>
</gene>
<dbReference type="Pfam" id="PF06280">
    <property type="entry name" value="fn3_5"/>
    <property type="match status" value="1"/>
</dbReference>
<dbReference type="AlphaFoldDB" id="A0A9Q3CZC4"/>
<dbReference type="Gene3D" id="2.60.40.10">
    <property type="entry name" value="Immunoglobulins"/>
    <property type="match status" value="1"/>
</dbReference>
<dbReference type="InterPro" id="IPR015500">
    <property type="entry name" value="Peptidase_S8_subtilisin-rel"/>
</dbReference>
<dbReference type="PROSITE" id="PS00137">
    <property type="entry name" value="SUBTILASE_HIS"/>
    <property type="match status" value="1"/>
</dbReference>
<reference evidence="15" key="1">
    <citation type="submission" date="2021-03" db="EMBL/GenBank/DDBJ databases">
        <title>Draft genome sequence of rust myrtle Austropuccinia psidii MF-1, a brazilian biotype.</title>
        <authorList>
            <person name="Quecine M.C."/>
            <person name="Pachon D.M.R."/>
            <person name="Bonatelli M.L."/>
            <person name="Correr F.H."/>
            <person name="Franceschini L.M."/>
            <person name="Leite T.F."/>
            <person name="Margarido G.R.A."/>
            <person name="Almeida C.A."/>
            <person name="Ferrarezi J.A."/>
            <person name="Labate C.A."/>
        </authorList>
    </citation>
    <scope>NUCLEOTIDE SEQUENCE</scope>
    <source>
        <strain evidence="15">MF-1</strain>
    </source>
</reference>
<keyword evidence="2" id="KW-0134">Cell wall</keyword>
<evidence type="ECO:0000256" key="7">
    <source>
        <dbReference type="ARBA" id="ARBA00022825"/>
    </source>
</evidence>
<dbReference type="GO" id="GO:0005615">
    <property type="term" value="C:extracellular space"/>
    <property type="evidence" value="ECO:0007669"/>
    <property type="project" value="TreeGrafter"/>
</dbReference>
<comment type="caution">
    <text evidence="15">The sequence shown here is derived from an EMBL/GenBank/DDBJ whole genome shotgun (WGS) entry which is preliminary data.</text>
</comment>
<evidence type="ECO:0000256" key="4">
    <source>
        <dbReference type="ARBA" id="ARBA00022670"/>
    </source>
</evidence>
<evidence type="ECO:0000313" key="16">
    <source>
        <dbReference type="Proteomes" id="UP000765509"/>
    </source>
</evidence>
<evidence type="ECO:0000259" key="13">
    <source>
        <dbReference type="Pfam" id="PF02225"/>
    </source>
</evidence>
<evidence type="ECO:0000256" key="8">
    <source>
        <dbReference type="PIRSR" id="PIRSR615500-1"/>
    </source>
</evidence>
<dbReference type="InterPro" id="IPR050131">
    <property type="entry name" value="Peptidase_S8_subtilisin-like"/>
</dbReference>
<feature type="active site" description="Charge relay system" evidence="8 9">
    <location>
        <position position="195"/>
    </location>
</feature>
<evidence type="ECO:0000259" key="12">
    <source>
        <dbReference type="Pfam" id="PF00082"/>
    </source>
</evidence>
<evidence type="ECO:0000256" key="9">
    <source>
        <dbReference type="PROSITE-ProRule" id="PRU01240"/>
    </source>
</evidence>
<evidence type="ECO:0000256" key="10">
    <source>
        <dbReference type="RuleBase" id="RU003355"/>
    </source>
</evidence>
<dbReference type="InterPro" id="IPR003137">
    <property type="entry name" value="PA_domain"/>
</dbReference>
<feature type="active site" description="Charge relay system" evidence="8 9">
    <location>
        <position position="584"/>
    </location>
</feature>
<dbReference type="GO" id="GO:0004252">
    <property type="term" value="F:serine-type endopeptidase activity"/>
    <property type="evidence" value="ECO:0007669"/>
    <property type="project" value="UniProtKB-UniRule"/>
</dbReference>
<dbReference type="SUPFAM" id="SSF52743">
    <property type="entry name" value="Subtilisin-like"/>
    <property type="match status" value="1"/>
</dbReference>
<dbReference type="InterPro" id="IPR046450">
    <property type="entry name" value="PA_dom_sf"/>
</dbReference>
<dbReference type="OrthoDB" id="3229693at2759"/>
<dbReference type="Pfam" id="PF00082">
    <property type="entry name" value="Peptidase_S8"/>
    <property type="match status" value="1"/>
</dbReference>